<accession>Q7U9A0</accession>
<keyword evidence="2" id="KW-1185">Reference proteome</keyword>
<dbReference type="KEGG" id="syw:SYNW0358"/>
<dbReference type="EMBL" id="BX569690">
    <property type="protein sequence ID" value="CAE06873.1"/>
    <property type="molecule type" value="Genomic_DNA"/>
</dbReference>
<protein>
    <submittedName>
        <fullName evidence="1">Uncharacterized protein</fullName>
    </submittedName>
</protein>
<name>Q7U9A0_PARMW</name>
<evidence type="ECO:0000313" key="2">
    <source>
        <dbReference type="Proteomes" id="UP000001422"/>
    </source>
</evidence>
<reference evidence="1 2" key="1">
    <citation type="journal article" date="2003" name="Nature">
        <title>The genome of a motile marine Synechococcus.</title>
        <authorList>
            <person name="Palenik B."/>
            <person name="Brahamsha B."/>
            <person name="Larimer F."/>
            <person name="Land M."/>
            <person name="Hauser L."/>
            <person name="Chain P."/>
            <person name="Lamerdin J."/>
            <person name="Regala W."/>
            <person name="Allen E.A."/>
            <person name="McCarren J."/>
            <person name="Paulsen I."/>
            <person name="Dufresne A."/>
            <person name="Partensky F."/>
            <person name="Webb E."/>
            <person name="Waterbury J."/>
        </authorList>
    </citation>
    <scope>NUCLEOTIDE SEQUENCE [LARGE SCALE GENOMIC DNA]</scope>
    <source>
        <strain evidence="1 2">WH8102</strain>
    </source>
</reference>
<dbReference type="STRING" id="84588.SYNW0358"/>
<gene>
    <name evidence="1" type="ordered locus">SYNW0358</name>
</gene>
<evidence type="ECO:0000313" key="1">
    <source>
        <dbReference type="EMBL" id="CAE06873.1"/>
    </source>
</evidence>
<dbReference type="Proteomes" id="UP000001422">
    <property type="component" value="Chromosome"/>
</dbReference>
<dbReference type="HOGENOM" id="CLU_2496802_0_0_3"/>
<sequence>MQGPDRPIPIRPGRLTHWPEGHERQHLERLVRYFTRARVRLDEGFSIGTLDKGNPDQGRRDKKANFMAKLQAELLHHENWDGTPRT</sequence>
<organism evidence="1 2">
    <name type="scientific">Parasynechococcus marenigrum (strain WH8102)</name>
    <dbReference type="NCBI Taxonomy" id="84588"/>
    <lineage>
        <taxon>Bacteria</taxon>
        <taxon>Bacillati</taxon>
        <taxon>Cyanobacteriota</taxon>
        <taxon>Cyanophyceae</taxon>
        <taxon>Synechococcales</taxon>
        <taxon>Prochlorococcaceae</taxon>
        <taxon>Parasynechococcus</taxon>
        <taxon>Parasynechococcus marenigrum</taxon>
    </lineage>
</organism>
<proteinExistence type="predicted"/>
<dbReference type="AlphaFoldDB" id="Q7U9A0"/>
<dbReference type="eggNOG" id="ENOG5030V0G">
    <property type="taxonomic scope" value="Bacteria"/>
</dbReference>